<accession>A0A1J5DSE8</accession>
<dbReference type="EMBL" id="MNYI01000164">
    <property type="protein sequence ID" value="OIP39004.1"/>
    <property type="molecule type" value="Genomic_DNA"/>
</dbReference>
<dbReference type="GO" id="GO:0050821">
    <property type="term" value="P:protein stabilization"/>
    <property type="evidence" value="ECO:0007669"/>
    <property type="project" value="TreeGrafter"/>
</dbReference>
<evidence type="ECO:0000313" key="5">
    <source>
        <dbReference type="EMBL" id="OIP39004.1"/>
    </source>
</evidence>
<organism evidence="5 6">
    <name type="scientific">Candidatus Desantisbacteria bacterium CG2_30_40_21</name>
    <dbReference type="NCBI Taxonomy" id="1817895"/>
    <lineage>
        <taxon>Bacteria</taxon>
        <taxon>Candidatus Desantisiibacteriota</taxon>
    </lineage>
</organism>
<gene>
    <name evidence="5" type="ORF">AUJ95_06075</name>
</gene>
<keyword evidence="2 4" id="KW-0732">Signal</keyword>
<dbReference type="GO" id="GO:0051082">
    <property type="term" value="F:unfolded protein binding"/>
    <property type="evidence" value="ECO:0007669"/>
    <property type="project" value="InterPro"/>
</dbReference>
<comment type="similarity">
    <text evidence="1">Belongs to the Skp family.</text>
</comment>
<dbReference type="InterPro" id="IPR005632">
    <property type="entry name" value="Chaperone_Skp"/>
</dbReference>
<dbReference type="AlphaFoldDB" id="A0A1J5DSE8"/>
<name>A0A1J5DSE8_9BACT</name>
<feature type="chain" id="PRO_5013018099" description="Molecular chaperone Skp" evidence="4">
    <location>
        <begin position="25"/>
        <end position="183"/>
    </location>
</feature>
<evidence type="ECO:0008006" key="7">
    <source>
        <dbReference type="Google" id="ProtNLM"/>
    </source>
</evidence>
<feature type="coiled-coil region" evidence="3">
    <location>
        <begin position="47"/>
        <end position="74"/>
    </location>
</feature>
<dbReference type="PANTHER" id="PTHR35089">
    <property type="entry name" value="CHAPERONE PROTEIN SKP"/>
    <property type="match status" value="1"/>
</dbReference>
<dbReference type="Gene3D" id="3.30.910.20">
    <property type="entry name" value="Skp domain"/>
    <property type="match status" value="1"/>
</dbReference>
<dbReference type="SUPFAM" id="SSF111384">
    <property type="entry name" value="OmpH-like"/>
    <property type="match status" value="1"/>
</dbReference>
<dbReference type="SMART" id="SM00935">
    <property type="entry name" value="OmpH"/>
    <property type="match status" value="1"/>
</dbReference>
<evidence type="ECO:0000256" key="4">
    <source>
        <dbReference type="SAM" id="SignalP"/>
    </source>
</evidence>
<evidence type="ECO:0000256" key="2">
    <source>
        <dbReference type="ARBA" id="ARBA00022729"/>
    </source>
</evidence>
<dbReference type="InterPro" id="IPR024930">
    <property type="entry name" value="Skp_dom_sf"/>
</dbReference>
<protein>
    <recommendedName>
        <fullName evidence="7">Molecular chaperone Skp</fullName>
    </recommendedName>
</protein>
<dbReference type="Proteomes" id="UP000183085">
    <property type="component" value="Unassembled WGS sequence"/>
</dbReference>
<keyword evidence="3" id="KW-0175">Coiled coil</keyword>
<evidence type="ECO:0000313" key="6">
    <source>
        <dbReference type="Proteomes" id="UP000183085"/>
    </source>
</evidence>
<evidence type="ECO:0000256" key="1">
    <source>
        <dbReference type="ARBA" id="ARBA00009091"/>
    </source>
</evidence>
<evidence type="ECO:0000256" key="3">
    <source>
        <dbReference type="SAM" id="Coils"/>
    </source>
</evidence>
<dbReference type="GO" id="GO:0005829">
    <property type="term" value="C:cytosol"/>
    <property type="evidence" value="ECO:0007669"/>
    <property type="project" value="TreeGrafter"/>
</dbReference>
<sequence length="183" mass="20794">MLRSCLLVAISAMFLTCFTGYARAEFNIGLVDTKSVFENHPKAQQAKENMEQDITKFQNIFQAKQEEIKGLKEKLDANALLSDEEKEKQKKIINDKIVELMKYKKDMSGELEAKEQELTKEIVDDIYGAISEIAKGKNLQLVMEKGSTLYAAKGLDLTEDVMKIIEGRNKVSVKPDVERQDKK</sequence>
<proteinExistence type="inferred from homology"/>
<comment type="caution">
    <text evidence="5">The sequence shown here is derived from an EMBL/GenBank/DDBJ whole genome shotgun (WGS) entry which is preliminary data.</text>
</comment>
<feature type="signal peptide" evidence="4">
    <location>
        <begin position="1"/>
        <end position="24"/>
    </location>
</feature>
<dbReference type="Pfam" id="PF03938">
    <property type="entry name" value="OmpH"/>
    <property type="match status" value="1"/>
</dbReference>
<reference evidence="5 6" key="1">
    <citation type="journal article" date="2016" name="Environ. Microbiol.">
        <title>Genomic resolution of a cold subsurface aquifer community provides metabolic insights for novel microbes adapted to high CO concentrations.</title>
        <authorList>
            <person name="Probst A.J."/>
            <person name="Castelle C.J."/>
            <person name="Singh A."/>
            <person name="Brown C.T."/>
            <person name="Anantharaman K."/>
            <person name="Sharon I."/>
            <person name="Hug L.A."/>
            <person name="Burstein D."/>
            <person name="Emerson J.B."/>
            <person name="Thomas B.C."/>
            <person name="Banfield J.F."/>
        </authorList>
    </citation>
    <scope>NUCLEOTIDE SEQUENCE [LARGE SCALE GENOMIC DNA]</scope>
    <source>
        <strain evidence="5">CG2_30_40_21</strain>
    </source>
</reference>
<dbReference type="PANTHER" id="PTHR35089:SF1">
    <property type="entry name" value="CHAPERONE PROTEIN SKP"/>
    <property type="match status" value="1"/>
</dbReference>
<dbReference type="STRING" id="1817895.AUJ95_06075"/>